<evidence type="ECO:0000256" key="2">
    <source>
        <dbReference type="ARBA" id="ARBA00023009"/>
    </source>
</evidence>
<keyword evidence="2" id="KW-1171">Viral genome ejection through host cell envelope</keyword>
<keyword evidence="1" id="KW-1188">Viral release from host cell</keyword>
<proteinExistence type="predicted"/>
<evidence type="ECO:0000256" key="1">
    <source>
        <dbReference type="ARBA" id="ARBA00022950"/>
    </source>
</evidence>
<reference evidence="4" key="1">
    <citation type="journal article" date="2021" name="Proc. Natl. Acad. Sci. U.S.A.">
        <title>A Catalog of Tens of Thousands of Viruses from Human Metagenomes Reveals Hidden Associations with Chronic Diseases.</title>
        <authorList>
            <person name="Tisza M.J."/>
            <person name="Buck C.B."/>
        </authorList>
    </citation>
    <scope>NUCLEOTIDE SEQUENCE</scope>
    <source>
        <strain evidence="4">Cth2T2</strain>
    </source>
</reference>
<dbReference type="InterPro" id="IPR006944">
    <property type="entry name" value="Phage/GTA_portal"/>
</dbReference>
<evidence type="ECO:0000313" key="4">
    <source>
        <dbReference type="EMBL" id="DAD79456.1"/>
    </source>
</evidence>
<keyword evidence="3" id="KW-0231">Viral genome packaging</keyword>
<keyword evidence="2" id="KW-1162">Viral penetration into host cytoplasm</keyword>
<name>A0A8S5MBB0_9CAUD</name>
<sequence>MVISNQTIILFMSKLGNWFQKKINISVPSMRETVKAIEKDSNGNFWYLTNFFSPSGKIKNDYDLTLDQDKADSLLVCTPFSTVINKVGSLFANGRIYVTDKDGNEKERYNDIRELLSRPNPLQTRVGFFKEIEMSLKLFGYCPIFTVRATKKSLPLAMYVIPAQIFHMVSSGKLFRQYDIKDIVSSVYLEWDGLQEELSDEDYFVIYDSSANVNGSNQDIEFSSVTDSLSMPVNNWIAAMTASYQLIVNGGPKGIIYSDYTDKMGNQAMTPGEKEILESKLKEKYGILNKFPILTSKIKLGWIPLNYDASQLKLHEEDERCSRKICNAIGIDYSLFDESKYDNKSIAEKSAYQGLIIPDSEKVTEALTEAICPKGVFIKLDYTHIDCLQQDKSASSSAFQKMASSLIQLVEKGQITLDESRNELAKFIDIDPDNPKGELKTNNSIENGQN</sequence>
<dbReference type="Pfam" id="PF04860">
    <property type="entry name" value="Phage_portal"/>
    <property type="match status" value="1"/>
</dbReference>
<protein>
    <submittedName>
        <fullName evidence="4">Portal protein</fullName>
    </submittedName>
</protein>
<keyword evidence="1" id="KW-0118">Viral capsid assembly</keyword>
<evidence type="ECO:0000256" key="3">
    <source>
        <dbReference type="ARBA" id="ARBA00023219"/>
    </source>
</evidence>
<keyword evidence="2" id="KW-1160">Virus entry into host cell</keyword>
<organism evidence="4">
    <name type="scientific">Myoviridae sp. cth2T2</name>
    <dbReference type="NCBI Taxonomy" id="2826683"/>
    <lineage>
        <taxon>Viruses</taxon>
        <taxon>Duplodnaviria</taxon>
        <taxon>Heunggongvirae</taxon>
        <taxon>Uroviricota</taxon>
        <taxon>Caudoviricetes</taxon>
    </lineage>
</organism>
<dbReference type="EMBL" id="BK014866">
    <property type="protein sequence ID" value="DAD79456.1"/>
    <property type="molecule type" value="Genomic_DNA"/>
</dbReference>
<accession>A0A8S5MBB0</accession>